<organism evidence="1 2">
    <name type="scientific">Mycobacterium parascrofulaceum ATCC BAA-614</name>
    <dbReference type="NCBI Taxonomy" id="525368"/>
    <lineage>
        <taxon>Bacteria</taxon>
        <taxon>Bacillati</taxon>
        <taxon>Actinomycetota</taxon>
        <taxon>Actinomycetes</taxon>
        <taxon>Mycobacteriales</taxon>
        <taxon>Mycobacteriaceae</taxon>
        <taxon>Mycobacterium</taxon>
        <taxon>Mycobacterium simiae complex</taxon>
    </lineage>
</organism>
<protein>
    <submittedName>
        <fullName evidence="1">Uncharacterized protein</fullName>
    </submittedName>
</protein>
<reference evidence="1 2" key="1">
    <citation type="submission" date="2010-04" db="EMBL/GenBank/DDBJ databases">
        <authorList>
            <person name="Muzny D."/>
            <person name="Qin X."/>
            <person name="Deng J."/>
            <person name="Jiang H."/>
            <person name="Liu Y."/>
            <person name="Qu J."/>
            <person name="Song X.-Z."/>
            <person name="Zhang L."/>
            <person name="Thornton R."/>
            <person name="Coyle M."/>
            <person name="Francisco L."/>
            <person name="Jackson L."/>
            <person name="Javaid M."/>
            <person name="Korchina V."/>
            <person name="Kovar C."/>
            <person name="Mata R."/>
            <person name="Mathew T."/>
            <person name="Ngo R."/>
            <person name="Nguyen L."/>
            <person name="Nguyen N."/>
            <person name="Okwuonu G."/>
            <person name="Ongeri F."/>
            <person name="Pham C."/>
            <person name="Simmons D."/>
            <person name="Wilczek-Boney K."/>
            <person name="Hale W."/>
            <person name="Jakkamsetti A."/>
            <person name="Pham P."/>
            <person name="Ruth R."/>
            <person name="San Lucas F."/>
            <person name="Warren J."/>
            <person name="Zhang J."/>
            <person name="Zhao Z."/>
            <person name="Zhou C."/>
            <person name="Zhu D."/>
            <person name="Lee S."/>
            <person name="Bess C."/>
            <person name="Blankenburg K."/>
            <person name="Forbes L."/>
            <person name="Fu Q."/>
            <person name="Gubbala S."/>
            <person name="Hirani K."/>
            <person name="Jayaseelan J.C."/>
            <person name="Lara F."/>
            <person name="Munidasa M."/>
            <person name="Palculict T."/>
            <person name="Patil S."/>
            <person name="Pu L.-L."/>
            <person name="Saada N."/>
            <person name="Tang L."/>
            <person name="Weissenberger G."/>
            <person name="Zhu Y."/>
            <person name="Hemphill L."/>
            <person name="Shang Y."/>
            <person name="Youmans B."/>
            <person name="Ayvaz T."/>
            <person name="Ross M."/>
            <person name="Santibanez J."/>
            <person name="Aqrawi P."/>
            <person name="Gross S."/>
            <person name="Joshi V."/>
            <person name="Fowler G."/>
            <person name="Nazareth L."/>
            <person name="Reid J."/>
            <person name="Worley K."/>
            <person name="Petrosino J."/>
            <person name="Highlander S."/>
            <person name="Gibbs R."/>
        </authorList>
    </citation>
    <scope>NUCLEOTIDE SEQUENCE [LARGE SCALE GENOMIC DNA]</scope>
    <source>
        <strain evidence="1 2">ATCC BAA-614</strain>
    </source>
</reference>
<proteinExistence type="predicted"/>
<dbReference type="AlphaFoldDB" id="D5PFB8"/>
<name>D5PFB8_9MYCO</name>
<dbReference type="HOGENOM" id="CLU_3137931_0_0_11"/>
<comment type="caution">
    <text evidence="1">The sequence shown here is derived from an EMBL/GenBank/DDBJ whole genome shotgun (WGS) entry which is preliminary data.</text>
</comment>
<gene>
    <name evidence="1" type="ORF">HMPREF0591_4866</name>
</gene>
<evidence type="ECO:0000313" key="1">
    <source>
        <dbReference type="EMBL" id="EFG75188.1"/>
    </source>
</evidence>
<dbReference type="Proteomes" id="UP000003653">
    <property type="component" value="Unassembled WGS sequence"/>
</dbReference>
<sequence>MVLRDVRLGVTCAASRDEVAGLGAVQARGSFFAAIAIPFGAERFRAPAA</sequence>
<evidence type="ECO:0000313" key="2">
    <source>
        <dbReference type="Proteomes" id="UP000003653"/>
    </source>
</evidence>
<dbReference type="EMBL" id="ADNV01000332">
    <property type="protein sequence ID" value="EFG75188.1"/>
    <property type="molecule type" value="Genomic_DNA"/>
</dbReference>
<accession>D5PFB8</accession>
<keyword evidence="2" id="KW-1185">Reference proteome</keyword>